<dbReference type="EMBL" id="CP107020">
    <property type="protein sequence ID" value="UYG17427.1"/>
    <property type="molecule type" value="Genomic_DNA"/>
</dbReference>
<organism evidence="3 4">
    <name type="scientific">Brachybacterium huguangmaarense</name>
    <dbReference type="NCBI Taxonomy" id="1652028"/>
    <lineage>
        <taxon>Bacteria</taxon>
        <taxon>Bacillati</taxon>
        <taxon>Actinomycetota</taxon>
        <taxon>Actinomycetes</taxon>
        <taxon>Micrococcales</taxon>
        <taxon>Dermabacteraceae</taxon>
        <taxon>Brachybacterium</taxon>
    </lineage>
</organism>
<gene>
    <name evidence="3" type="ORF">BRM3_03055</name>
</gene>
<sequence length="139" mass="13865">MGPTAAAPVPTESAALDKPVTFGTGATVSLTKIETITVEAKLPGETAGPAVRVTVSVQNKGDESLDVNSAVVTLSADDGGYGVGTTAGDPHALQGSVEPGSTATGTYVFMLDPAKDREVTISVNYAAGDPIAVFTGRTA</sequence>
<keyword evidence="1" id="KW-0732">Signal</keyword>
<evidence type="ECO:0000313" key="4">
    <source>
        <dbReference type="Proteomes" id="UP001164305"/>
    </source>
</evidence>
<name>A0ABY6G2T6_9MICO</name>
<evidence type="ECO:0000313" key="3">
    <source>
        <dbReference type="EMBL" id="UYG17427.1"/>
    </source>
</evidence>
<keyword evidence="4" id="KW-1185">Reference proteome</keyword>
<evidence type="ECO:0000259" key="2">
    <source>
        <dbReference type="Pfam" id="PF11611"/>
    </source>
</evidence>
<protein>
    <submittedName>
        <fullName evidence="3">DUF4352 domain-containing protein</fullName>
    </submittedName>
</protein>
<reference evidence="3" key="1">
    <citation type="submission" date="2022-10" db="EMBL/GenBank/DDBJ databases">
        <title>Whole-Genome Sequencing of Brachybacterium huguangmaarense BRM-3, Isolated from Betula schmidtii.</title>
        <authorList>
            <person name="Haam D."/>
        </authorList>
    </citation>
    <scope>NUCLEOTIDE SEQUENCE</scope>
    <source>
        <strain evidence="3">BRM-3</strain>
    </source>
</reference>
<dbReference type="RefSeq" id="WP_263594636.1">
    <property type="nucleotide sequence ID" value="NZ_CP107020.1"/>
</dbReference>
<dbReference type="Gene3D" id="2.60.40.1240">
    <property type="match status" value="1"/>
</dbReference>
<feature type="domain" description="DUF4352" evidence="2">
    <location>
        <begin position="50"/>
        <end position="118"/>
    </location>
</feature>
<dbReference type="InterPro" id="IPR029051">
    <property type="entry name" value="DUF4352"/>
</dbReference>
<dbReference type="Proteomes" id="UP001164305">
    <property type="component" value="Chromosome"/>
</dbReference>
<proteinExistence type="predicted"/>
<evidence type="ECO:0000256" key="1">
    <source>
        <dbReference type="ARBA" id="ARBA00022729"/>
    </source>
</evidence>
<accession>A0ABY6G2T6</accession>
<dbReference type="InterPro" id="IPR029050">
    <property type="entry name" value="Immunoprotect_excell_Ig-like"/>
</dbReference>
<dbReference type="Pfam" id="PF11611">
    <property type="entry name" value="DUF4352"/>
    <property type="match status" value="1"/>
</dbReference>